<proteinExistence type="predicted"/>
<feature type="region of interest" description="Disordered" evidence="1">
    <location>
        <begin position="73"/>
        <end position="93"/>
    </location>
</feature>
<dbReference type="Proteomes" id="UP000746612">
    <property type="component" value="Unassembled WGS sequence"/>
</dbReference>
<dbReference type="PANTHER" id="PTHR12673">
    <property type="entry name" value="FACIOGENITAL DYSPLASIA PROTEIN"/>
    <property type="match status" value="1"/>
</dbReference>
<evidence type="ECO:0000313" key="4">
    <source>
        <dbReference type="EMBL" id="VIO64566.1"/>
    </source>
</evidence>
<evidence type="ECO:0000313" key="5">
    <source>
        <dbReference type="Proteomes" id="UP000746612"/>
    </source>
</evidence>
<name>A0A4U9EJP0_GIBZA</name>
<evidence type="ECO:0000256" key="1">
    <source>
        <dbReference type="SAM" id="MobiDB-lite"/>
    </source>
</evidence>
<organism evidence="3 5">
    <name type="scientific">Gibberella zeae</name>
    <name type="common">Wheat head blight fungus</name>
    <name type="synonym">Fusarium graminearum</name>
    <dbReference type="NCBI Taxonomy" id="5518"/>
    <lineage>
        <taxon>Eukaryota</taxon>
        <taxon>Fungi</taxon>
        <taxon>Dikarya</taxon>
        <taxon>Ascomycota</taxon>
        <taxon>Pezizomycotina</taxon>
        <taxon>Sordariomycetes</taxon>
        <taxon>Hypocreomycetidae</taxon>
        <taxon>Hypocreales</taxon>
        <taxon>Nectriaceae</taxon>
        <taxon>Fusarium</taxon>
    </lineage>
</organism>
<sequence length="777" mass="86610">MALVNPPTWPDVSHNIHSARHFSWTAGFPYLSRPDAHAGSPSLYDIKSSPSLEYLPLDGVNALAASDRAGTEYTAPRRVANPEVASSGSQTHIDLSKELSYKTPCSGNKHPRRPFHKWMRSLHRRVSHRDHEGAIWPADAGWQYLESNQSYQQSLNHKLSRRLSSSGSSLGLIAAVQSASISLASGSAVSRSRRHHGRSRCRSRAEQSSRASLSAPRFSEDSIPLEKGNVDVAEMHRSIRRRQILEELISTEEGYIGDVRFLIHTYINMLAALPTLPERLRSSINHNLDRILQLHEEILGELHRIVPDSEYSQADHLTASFKVTSPKTGHRWWGSLDVLPEDQVSLQRLEREPGIFSEPQVAAEVAKVFSKRMHQFFVYREYGAKYETMIKDVTSALDSLPEWEAHQKGLEAFAFTIGAAPSSNDRKSLTIGDLLVKLYEVVMTACTSKEEREWRSRLSQPTSSDASTRAPGLNLFLSIDIMSLGAVFGRPDTGTIARSLSTHRISAREFESSALHFILKNTCAARSSNPACAGAGLDRSQSLLTTKKSRTPVLVPSRSERARLEILVADVWSHGVLPLPSMTNVARNEQAIRRSASTVMRKLSVSSMARRSGSVKRKIVEDLSSEEQAHHNSIESDSGVDVFDKNLREGSSHSYTTRSSLSPETQELGEECQIPDTQSPRLELTQISELEPLDLIGIISKKQLQSGSGGATARREHMVNKLPTKSPRTQAKENSPLRKDSSAFWMNRGVQIKDTSWMETQRPYGGKKHTGIRRFFH</sequence>
<dbReference type="Gene3D" id="1.20.900.10">
    <property type="entry name" value="Dbl homology (DH) domain"/>
    <property type="match status" value="1"/>
</dbReference>
<accession>A0A4U9EJP0</accession>
<feature type="region of interest" description="Disordered" evidence="1">
    <location>
        <begin position="705"/>
        <end position="740"/>
    </location>
</feature>
<feature type="region of interest" description="Disordered" evidence="1">
    <location>
        <begin position="625"/>
        <end position="681"/>
    </location>
</feature>
<feature type="compositionally biased region" description="Basic residues" evidence="1">
    <location>
        <begin position="191"/>
        <end position="202"/>
    </location>
</feature>
<dbReference type="EMBL" id="CAJPIJ010000191">
    <property type="protein sequence ID" value="CAG2009141.1"/>
    <property type="molecule type" value="Genomic_DNA"/>
</dbReference>
<dbReference type="Pfam" id="PF00621">
    <property type="entry name" value="RhoGEF"/>
    <property type="match status" value="1"/>
</dbReference>
<dbReference type="InterPro" id="IPR035899">
    <property type="entry name" value="DBL_dom_sf"/>
</dbReference>
<dbReference type="InterPro" id="IPR000219">
    <property type="entry name" value="DH_dom"/>
</dbReference>
<dbReference type="SUPFAM" id="SSF48065">
    <property type="entry name" value="DBL homology domain (DH-domain)"/>
    <property type="match status" value="1"/>
</dbReference>
<dbReference type="PANTHER" id="PTHR12673:SF159">
    <property type="entry name" value="LD03170P"/>
    <property type="match status" value="1"/>
</dbReference>
<feature type="compositionally biased region" description="Polar residues" evidence="1">
    <location>
        <begin position="84"/>
        <end position="93"/>
    </location>
</feature>
<dbReference type="InterPro" id="IPR051092">
    <property type="entry name" value="FYVE_RhoGEF_PH"/>
</dbReference>
<gene>
    <name evidence="4" type="ORF">FUG_LOCUS580538</name>
    <name evidence="3" type="ORF">MDCFG202_LOCUS579474</name>
</gene>
<reference evidence="3" key="2">
    <citation type="submission" date="2021-03" db="EMBL/GenBank/DDBJ databases">
        <authorList>
            <person name="Alouane T."/>
            <person name="Langin T."/>
            <person name="Bonhomme L."/>
        </authorList>
    </citation>
    <scope>NUCLEOTIDE SEQUENCE</scope>
    <source>
        <strain evidence="3">MDC_Fg202</strain>
    </source>
</reference>
<evidence type="ECO:0000313" key="3">
    <source>
        <dbReference type="EMBL" id="CAG2009141.1"/>
    </source>
</evidence>
<dbReference type="GO" id="GO:0005737">
    <property type="term" value="C:cytoplasm"/>
    <property type="evidence" value="ECO:0007669"/>
    <property type="project" value="TreeGrafter"/>
</dbReference>
<dbReference type="AlphaFoldDB" id="A0A4U9EJP0"/>
<dbReference type="GO" id="GO:0005085">
    <property type="term" value="F:guanyl-nucleotide exchange factor activity"/>
    <property type="evidence" value="ECO:0007669"/>
    <property type="project" value="InterPro"/>
</dbReference>
<dbReference type="PROSITE" id="PS50010">
    <property type="entry name" value="DH_2"/>
    <property type="match status" value="1"/>
</dbReference>
<feature type="region of interest" description="Disordered" evidence="1">
    <location>
        <begin position="186"/>
        <end position="218"/>
    </location>
</feature>
<feature type="compositionally biased region" description="Basic and acidic residues" evidence="1">
    <location>
        <begin position="642"/>
        <end position="651"/>
    </location>
</feature>
<feature type="domain" description="DH" evidence="2">
    <location>
        <begin position="240"/>
        <end position="437"/>
    </location>
</feature>
<reference evidence="4" key="1">
    <citation type="submission" date="2019-04" db="EMBL/GenBank/DDBJ databases">
        <authorList>
            <person name="Melise S."/>
            <person name="Noan J."/>
            <person name="Okalmin O."/>
        </authorList>
    </citation>
    <scope>NUCLEOTIDE SEQUENCE</scope>
    <source>
        <strain evidence="4">FN9</strain>
    </source>
</reference>
<feature type="compositionally biased region" description="Low complexity" evidence="1">
    <location>
        <begin position="652"/>
        <end position="662"/>
    </location>
</feature>
<evidence type="ECO:0000259" key="2">
    <source>
        <dbReference type="PROSITE" id="PS50010"/>
    </source>
</evidence>
<dbReference type="EMBL" id="CAAKMV010000207">
    <property type="protein sequence ID" value="VIO64566.1"/>
    <property type="molecule type" value="Genomic_DNA"/>
</dbReference>
<protein>
    <recommendedName>
        <fullName evidence="2">DH domain-containing protein</fullName>
    </recommendedName>
</protein>